<accession>A0A834HVW4</accession>
<organism evidence="2 3">
    <name type="scientific">Rhynchophorus ferrugineus</name>
    <name type="common">Red palm weevil</name>
    <name type="synonym">Curculio ferrugineus</name>
    <dbReference type="NCBI Taxonomy" id="354439"/>
    <lineage>
        <taxon>Eukaryota</taxon>
        <taxon>Metazoa</taxon>
        <taxon>Ecdysozoa</taxon>
        <taxon>Arthropoda</taxon>
        <taxon>Hexapoda</taxon>
        <taxon>Insecta</taxon>
        <taxon>Pterygota</taxon>
        <taxon>Neoptera</taxon>
        <taxon>Endopterygota</taxon>
        <taxon>Coleoptera</taxon>
        <taxon>Polyphaga</taxon>
        <taxon>Cucujiformia</taxon>
        <taxon>Curculionidae</taxon>
        <taxon>Dryophthorinae</taxon>
        <taxon>Rhynchophorus</taxon>
    </lineage>
</organism>
<dbReference type="Proteomes" id="UP000625711">
    <property type="component" value="Unassembled WGS sequence"/>
</dbReference>
<dbReference type="AlphaFoldDB" id="A0A834HVW4"/>
<evidence type="ECO:0000313" key="2">
    <source>
        <dbReference type="EMBL" id="KAF7265855.1"/>
    </source>
</evidence>
<protein>
    <submittedName>
        <fullName evidence="2">Uncharacterized protein</fullName>
    </submittedName>
</protein>
<keyword evidence="1" id="KW-0812">Transmembrane</keyword>
<evidence type="ECO:0000313" key="3">
    <source>
        <dbReference type="Proteomes" id="UP000625711"/>
    </source>
</evidence>
<keyword evidence="1" id="KW-1133">Transmembrane helix</keyword>
<dbReference type="EMBL" id="JAACXV010014584">
    <property type="protein sequence ID" value="KAF7265855.1"/>
    <property type="molecule type" value="Genomic_DNA"/>
</dbReference>
<sequence>MTKSNILRCQNCNNFQFSKSFIRKIVKNIISKTLLIRASFFLRFLSFFDREQYIRKMWKSFQFVFILCEVIVVSWAFNIENRDPYVKKGPDSVANTYFGFSVALHKTSESDSFAVNW</sequence>
<dbReference type="OrthoDB" id="10591477at2759"/>
<keyword evidence="3" id="KW-1185">Reference proteome</keyword>
<gene>
    <name evidence="2" type="ORF">GWI33_020925</name>
</gene>
<name>A0A834HVW4_RHYFE</name>
<proteinExistence type="predicted"/>
<comment type="caution">
    <text evidence="2">The sequence shown here is derived from an EMBL/GenBank/DDBJ whole genome shotgun (WGS) entry which is preliminary data.</text>
</comment>
<evidence type="ECO:0000256" key="1">
    <source>
        <dbReference type="SAM" id="Phobius"/>
    </source>
</evidence>
<feature type="transmembrane region" description="Helical" evidence="1">
    <location>
        <begin position="60"/>
        <end position="79"/>
    </location>
</feature>
<reference evidence="2" key="1">
    <citation type="submission" date="2020-08" db="EMBL/GenBank/DDBJ databases">
        <title>Genome sequencing and assembly of the red palm weevil Rhynchophorus ferrugineus.</title>
        <authorList>
            <person name="Dias G.B."/>
            <person name="Bergman C.M."/>
            <person name="Manee M."/>
        </authorList>
    </citation>
    <scope>NUCLEOTIDE SEQUENCE</scope>
    <source>
        <strain evidence="2">AA-2017</strain>
        <tissue evidence="2">Whole larva</tissue>
    </source>
</reference>
<keyword evidence="1" id="KW-0472">Membrane</keyword>